<dbReference type="InterPro" id="IPR039426">
    <property type="entry name" value="TonB-dep_rcpt-like"/>
</dbReference>
<feature type="domain" description="TonB-dependent receptor plug" evidence="8">
    <location>
        <begin position="132"/>
        <end position="253"/>
    </location>
</feature>
<comment type="subcellular location">
    <subcellularLocation>
        <location evidence="1 7">Cell outer membrane</location>
        <topology evidence="1 7">Multi-pass membrane protein</topology>
    </subcellularLocation>
</comment>
<dbReference type="Pfam" id="PF07715">
    <property type="entry name" value="Plug"/>
    <property type="match status" value="1"/>
</dbReference>
<proteinExistence type="inferred from homology"/>
<dbReference type="SUPFAM" id="SSF49464">
    <property type="entry name" value="Carboxypeptidase regulatory domain-like"/>
    <property type="match status" value="1"/>
</dbReference>
<dbReference type="Gene3D" id="2.170.130.10">
    <property type="entry name" value="TonB-dependent receptor, plug domain"/>
    <property type="match status" value="1"/>
</dbReference>
<evidence type="ECO:0000259" key="8">
    <source>
        <dbReference type="Pfam" id="PF07715"/>
    </source>
</evidence>
<dbReference type="Gene3D" id="2.60.40.1120">
    <property type="entry name" value="Carboxypeptidase-like, regulatory domain"/>
    <property type="match status" value="1"/>
</dbReference>
<evidence type="ECO:0000256" key="6">
    <source>
        <dbReference type="ARBA" id="ARBA00023237"/>
    </source>
</evidence>
<protein>
    <submittedName>
        <fullName evidence="9">SusC/RagA family TonB-linked outer membrane protein</fullName>
    </submittedName>
</protein>
<comment type="similarity">
    <text evidence="7">Belongs to the TonB-dependent receptor family.</text>
</comment>
<evidence type="ECO:0000313" key="9">
    <source>
        <dbReference type="EMBL" id="UNY98350.1"/>
    </source>
</evidence>
<name>A0ABY3YL59_9FLAO</name>
<dbReference type="Gene3D" id="2.40.170.20">
    <property type="entry name" value="TonB-dependent receptor, beta-barrel domain"/>
    <property type="match status" value="1"/>
</dbReference>
<keyword evidence="10" id="KW-1185">Reference proteome</keyword>
<dbReference type="NCBIfam" id="TIGR04056">
    <property type="entry name" value="OMP_RagA_SusC"/>
    <property type="match status" value="1"/>
</dbReference>
<keyword evidence="6 7" id="KW-0998">Cell outer membrane</keyword>
<dbReference type="EMBL" id="CP094326">
    <property type="protein sequence ID" value="UNY98350.1"/>
    <property type="molecule type" value="Genomic_DNA"/>
</dbReference>
<keyword evidence="4 7" id="KW-0812">Transmembrane</keyword>
<evidence type="ECO:0000313" key="10">
    <source>
        <dbReference type="Proteomes" id="UP000829476"/>
    </source>
</evidence>
<dbReference type="RefSeq" id="WP_242936757.1">
    <property type="nucleotide sequence ID" value="NZ_CP094326.1"/>
</dbReference>
<evidence type="ECO:0000256" key="5">
    <source>
        <dbReference type="ARBA" id="ARBA00023136"/>
    </source>
</evidence>
<dbReference type="InterPro" id="IPR012910">
    <property type="entry name" value="Plug_dom"/>
</dbReference>
<dbReference type="InterPro" id="IPR037066">
    <property type="entry name" value="Plug_dom_sf"/>
</dbReference>
<evidence type="ECO:0000256" key="3">
    <source>
        <dbReference type="ARBA" id="ARBA00022452"/>
    </source>
</evidence>
<organism evidence="9 10">
    <name type="scientific">Zhouia spongiae</name>
    <dbReference type="NCBI Taxonomy" id="2202721"/>
    <lineage>
        <taxon>Bacteria</taxon>
        <taxon>Pseudomonadati</taxon>
        <taxon>Bacteroidota</taxon>
        <taxon>Flavobacteriia</taxon>
        <taxon>Flavobacteriales</taxon>
        <taxon>Flavobacteriaceae</taxon>
        <taxon>Zhouia</taxon>
    </lineage>
</organism>
<keyword evidence="3 7" id="KW-1134">Transmembrane beta strand</keyword>
<dbReference type="InterPro" id="IPR036942">
    <property type="entry name" value="Beta-barrel_TonB_sf"/>
</dbReference>
<accession>A0ABY3YL59</accession>
<keyword evidence="5 7" id="KW-0472">Membrane</keyword>
<dbReference type="InterPro" id="IPR023996">
    <property type="entry name" value="TonB-dep_OMP_SusC/RagA"/>
</dbReference>
<dbReference type="Pfam" id="PF13715">
    <property type="entry name" value="CarbopepD_reg_2"/>
    <property type="match status" value="1"/>
</dbReference>
<evidence type="ECO:0000256" key="7">
    <source>
        <dbReference type="PROSITE-ProRule" id="PRU01360"/>
    </source>
</evidence>
<gene>
    <name evidence="9" type="ORF">MQE36_14840</name>
</gene>
<dbReference type="PROSITE" id="PS52016">
    <property type="entry name" value="TONB_DEPENDENT_REC_3"/>
    <property type="match status" value="1"/>
</dbReference>
<evidence type="ECO:0000256" key="4">
    <source>
        <dbReference type="ARBA" id="ARBA00022692"/>
    </source>
</evidence>
<evidence type="ECO:0000256" key="2">
    <source>
        <dbReference type="ARBA" id="ARBA00022448"/>
    </source>
</evidence>
<keyword evidence="2 7" id="KW-0813">Transport</keyword>
<dbReference type="NCBIfam" id="TIGR04057">
    <property type="entry name" value="SusC_RagA_signa"/>
    <property type="match status" value="1"/>
</dbReference>
<dbReference type="InterPro" id="IPR008969">
    <property type="entry name" value="CarboxyPept-like_regulatory"/>
</dbReference>
<sequence>MKNNTLNKGRILLLLALFVTLLLLTYSAFGQTNNLYNQQHRVSGIVTDTDGIPIPGVHVLISGTQTGTFTNTKGSYTISAHPTDVLSFSFVGFDTVEETVGNRIEVNITLNASVTDLGAVTVNAGYYTVSEKERTGSISSVKAADIEKQPVNNVLGALQGRMPGVYIQQNSGVPGGGFTVRIRGQNSISSGNDPLYIIDGVPFISETLSTIGLDIVSGASPLSSMNPSDIKSIEVLKDADATAIYGSRGANGVVLITTKKGNVGKTKVDLNIQSGIGRVANWVDLLNTTEYLEMRREAFANDGVEPTEFNAPDLLVWNTNRNIDWQDKVFGSTAYTNNAQLSVSGGNRQTQFSVRGGYYKETTVFPGDHDYNRYSLNSNINHRSDNERFKVSLATMFSVEDNNLFKSDISSDAMLLPPNTPELIDQEGNLVFYEEFTNPFTYTKQQFNANTKNFNANTLLSYKILPELEVKTSIGYTSMWRDELQLFPQSSLNPVSSAVASTEAGKATMESWIVEPQLEYSKEFKNSKLKVLLGTTFQETTRDLMVTEASGFSSDALLENLSAASQVNIVRFDYSQYKYNAIFGRINYSIKDRYIINLTGRRDGSSRFGPGNQFANFGAAGVAWLFSDEPFIEKSLPFLSFGKLRASYGITGNDRIGDYEYLDTYSTTDYPYQGNVGLYPTRLFNPDFAWEKNKKLEAALQLGFLNDRILLGTTYYRNRSDNQLVGLPLPGSTGFTSIRANLPALVENSGWEFELNTINIQRNNLNWSTSVNLSIPDNKLLEYPDLESSVYANIYELNRSLSLQRKLHISGVNPQTGAYEFEDVNNDGAISSPDDYRSIYELTQEFFGGIQNSLAFKNWQVDIFFQFVKQTGFKYTHFFAPGFMYNQPAYVMNRWQNIGEQTNVQRFTQSYTDAGIAYYNAQRTDYVYGDTSFVRLKNVSLSYNLPYQGKAFENVKIYMQGQNLFTITGYNGLDPETQGFSLPPLQRFTIGMQLTF</sequence>
<dbReference type="SUPFAM" id="SSF56935">
    <property type="entry name" value="Porins"/>
    <property type="match status" value="1"/>
</dbReference>
<dbReference type="InterPro" id="IPR023997">
    <property type="entry name" value="TonB-dep_OMP_SusC/RagA_CS"/>
</dbReference>
<evidence type="ECO:0000256" key="1">
    <source>
        <dbReference type="ARBA" id="ARBA00004571"/>
    </source>
</evidence>
<dbReference type="Proteomes" id="UP000829476">
    <property type="component" value="Chromosome"/>
</dbReference>
<reference evidence="9 10" key="1">
    <citation type="journal article" date="2018" name="Int. J. Syst. Evol. Microbiol.">
        <title>Zhouia spongiae sp. nov., isolated from a marine sponge.</title>
        <authorList>
            <person name="Zhuang L."/>
            <person name="Lin B."/>
            <person name="Qin F."/>
            <person name="Luo L."/>
        </authorList>
    </citation>
    <scope>NUCLEOTIDE SEQUENCE [LARGE SCALE GENOMIC DNA]</scope>
    <source>
        <strain evidence="9 10">HN-Y44</strain>
    </source>
</reference>